<dbReference type="GO" id="GO:0005524">
    <property type="term" value="F:ATP binding"/>
    <property type="evidence" value="ECO:0007669"/>
    <property type="project" value="UniProtKB-KW"/>
</dbReference>
<dbReference type="SMART" id="SM00382">
    <property type="entry name" value="AAA"/>
    <property type="match status" value="1"/>
</dbReference>
<dbReference type="Gene3D" id="3.40.50.300">
    <property type="entry name" value="P-loop containing nucleotide triphosphate hydrolases"/>
    <property type="match status" value="1"/>
</dbReference>
<dbReference type="SUPFAM" id="SSF52540">
    <property type="entry name" value="P-loop containing nucleoside triphosphate hydrolases"/>
    <property type="match status" value="1"/>
</dbReference>
<organism evidence="9 10">
    <name type="scientific">Thermithiobacillus plumbiphilus</name>
    <dbReference type="NCBI Taxonomy" id="1729899"/>
    <lineage>
        <taxon>Bacteria</taxon>
        <taxon>Pseudomonadati</taxon>
        <taxon>Pseudomonadota</taxon>
        <taxon>Acidithiobacillia</taxon>
        <taxon>Acidithiobacillales</taxon>
        <taxon>Thermithiobacillaceae</taxon>
        <taxon>Thermithiobacillus</taxon>
    </lineage>
</organism>
<dbReference type="PANTHER" id="PTHR43297">
    <property type="entry name" value="OLIGOPEPTIDE TRANSPORT ATP-BINDING PROTEIN APPD"/>
    <property type="match status" value="1"/>
</dbReference>
<keyword evidence="4" id="KW-1003">Cell membrane</keyword>
<accession>A0ABU9DE03</accession>
<dbReference type="InterPro" id="IPR050388">
    <property type="entry name" value="ABC_Ni/Peptide_Import"/>
</dbReference>
<keyword evidence="5" id="KW-0547">Nucleotide-binding</keyword>
<evidence type="ECO:0000256" key="6">
    <source>
        <dbReference type="ARBA" id="ARBA00022840"/>
    </source>
</evidence>
<dbReference type="RefSeq" id="WP_341371742.1">
    <property type="nucleotide sequence ID" value="NZ_JBBPCO010000014.1"/>
</dbReference>
<dbReference type="InterPro" id="IPR027417">
    <property type="entry name" value="P-loop_NTPase"/>
</dbReference>
<dbReference type="InterPro" id="IPR017871">
    <property type="entry name" value="ABC_transporter-like_CS"/>
</dbReference>
<keyword evidence="6 9" id="KW-0067">ATP-binding</keyword>
<feature type="domain" description="ABC transporter" evidence="8">
    <location>
        <begin position="6"/>
        <end position="255"/>
    </location>
</feature>
<dbReference type="PROSITE" id="PS50893">
    <property type="entry name" value="ABC_TRANSPORTER_2"/>
    <property type="match status" value="1"/>
</dbReference>
<evidence type="ECO:0000256" key="2">
    <source>
        <dbReference type="ARBA" id="ARBA00005417"/>
    </source>
</evidence>
<evidence type="ECO:0000256" key="4">
    <source>
        <dbReference type="ARBA" id="ARBA00022475"/>
    </source>
</evidence>
<comment type="subcellular location">
    <subcellularLocation>
        <location evidence="1">Cell inner membrane</location>
        <topology evidence="1">Peripheral membrane protein</topology>
    </subcellularLocation>
</comment>
<proteinExistence type="inferred from homology"/>
<dbReference type="Proteomes" id="UP001446205">
    <property type="component" value="Unassembled WGS sequence"/>
</dbReference>
<dbReference type="InterPro" id="IPR003593">
    <property type="entry name" value="AAA+_ATPase"/>
</dbReference>
<evidence type="ECO:0000313" key="10">
    <source>
        <dbReference type="Proteomes" id="UP001446205"/>
    </source>
</evidence>
<evidence type="ECO:0000256" key="1">
    <source>
        <dbReference type="ARBA" id="ARBA00004417"/>
    </source>
</evidence>
<keyword evidence="3" id="KW-0813">Transport</keyword>
<keyword evidence="10" id="KW-1185">Reference proteome</keyword>
<dbReference type="InterPro" id="IPR013563">
    <property type="entry name" value="Oligopep_ABC_C"/>
</dbReference>
<keyword evidence="7" id="KW-0472">Membrane</keyword>
<comment type="similarity">
    <text evidence="2">Belongs to the ABC transporter superfamily.</text>
</comment>
<dbReference type="PANTHER" id="PTHR43297:SF2">
    <property type="entry name" value="DIPEPTIDE TRANSPORT ATP-BINDING PROTEIN DPPD"/>
    <property type="match status" value="1"/>
</dbReference>
<dbReference type="InterPro" id="IPR003439">
    <property type="entry name" value="ABC_transporter-like_ATP-bd"/>
</dbReference>
<dbReference type="PROSITE" id="PS00211">
    <property type="entry name" value="ABC_TRANSPORTER_1"/>
    <property type="match status" value="1"/>
</dbReference>
<evidence type="ECO:0000256" key="7">
    <source>
        <dbReference type="ARBA" id="ARBA00023136"/>
    </source>
</evidence>
<protein>
    <submittedName>
        <fullName evidence="9">ABC transporter ATP-binding protein</fullName>
    </submittedName>
</protein>
<dbReference type="NCBIfam" id="TIGR01727">
    <property type="entry name" value="oligo_HPY"/>
    <property type="match status" value="1"/>
</dbReference>
<dbReference type="Pfam" id="PF08352">
    <property type="entry name" value="oligo_HPY"/>
    <property type="match status" value="1"/>
</dbReference>
<gene>
    <name evidence="9" type="ORF">WOB96_13095</name>
</gene>
<evidence type="ECO:0000313" key="9">
    <source>
        <dbReference type="EMBL" id="MEK8090688.1"/>
    </source>
</evidence>
<evidence type="ECO:0000256" key="3">
    <source>
        <dbReference type="ARBA" id="ARBA00022448"/>
    </source>
</evidence>
<name>A0ABU9DE03_9PROT</name>
<comment type="caution">
    <text evidence="9">The sequence shown here is derived from an EMBL/GenBank/DDBJ whole genome shotgun (WGS) entry which is preliminary data.</text>
</comment>
<sequence>MADSLLSIRDLHIALRDRPGIHPVDGIDIDIQPGELLCLVGESGSGKSLTALSILRLLGPGLQLQGGEIHFKHDDLLKLPSEALRRLRGNRIAMVFQEPMTSLNPVFTIGRQIAEPLQVHLGMSRKQALARAAELLEQVGIRNAAARLRSYPDELSGGQRQRVMIAMALACGPDLLVADEPTTALDVTIQAQILDLIKDLQKTRGMAVLLITHDFDVVARIADQVAVMYAGQIVERGPAAQVLAEPRHPYTSGLLACLPDLAGNKPLRPIRGQVPALDAMPAGCRFSPRCPLVQDNCRQGAIPMLALEGRTTRCLYPDRVGEIQW</sequence>
<dbReference type="Pfam" id="PF00005">
    <property type="entry name" value="ABC_tran"/>
    <property type="match status" value="1"/>
</dbReference>
<evidence type="ECO:0000256" key="5">
    <source>
        <dbReference type="ARBA" id="ARBA00022741"/>
    </source>
</evidence>
<dbReference type="EMBL" id="JBBPCO010000014">
    <property type="protein sequence ID" value="MEK8090688.1"/>
    <property type="molecule type" value="Genomic_DNA"/>
</dbReference>
<dbReference type="CDD" id="cd03257">
    <property type="entry name" value="ABC_NikE_OppD_transporters"/>
    <property type="match status" value="1"/>
</dbReference>
<reference evidence="9 10" key="1">
    <citation type="submission" date="2024-04" db="EMBL/GenBank/DDBJ databases">
        <authorList>
            <person name="Abashina T."/>
            <person name="Shaikin A."/>
        </authorList>
    </citation>
    <scope>NUCLEOTIDE SEQUENCE [LARGE SCALE GENOMIC DNA]</scope>
    <source>
        <strain evidence="9 10">AAFK</strain>
    </source>
</reference>
<evidence type="ECO:0000259" key="8">
    <source>
        <dbReference type="PROSITE" id="PS50893"/>
    </source>
</evidence>